<comment type="pathway">
    <text evidence="4">Lipid metabolism; peroxisomal fatty acid beta-oxidation.</text>
</comment>
<evidence type="ECO:0000256" key="11">
    <source>
        <dbReference type="ARBA" id="ARBA00023140"/>
    </source>
</evidence>
<dbReference type="InterPro" id="IPR009100">
    <property type="entry name" value="AcylCoA_DH/oxidase_NM_dom_sf"/>
</dbReference>
<organism evidence="20 21">
    <name type="scientific">Torulaspora globosa</name>
    <dbReference type="NCBI Taxonomy" id="48254"/>
    <lineage>
        <taxon>Eukaryota</taxon>
        <taxon>Fungi</taxon>
        <taxon>Dikarya</taxon>
        <taxon>Ascomycota</taxon>
        <taxon>Saccharomycotina</taxon>
        <taxon>Saccharomycetes</taxon>
        <taxon>Saccharomycetales</taxon>
        <taxon>Saccharomycetaceae</taxon>
        <taxon>Torulaspora</taxon>
    </lineage>
</organism>
<evidence type="ECO:0000256" key="7">
    <source>
        <dbReference type="ARBA" id="ARBA00022827"/>
    </source>
</evidence>
<feature type="domain" description="Acyl-CoA oxidase C-terminal" evidence="16">
    <location>
        <begin position="551"/>
        <end position="728"/>
    </location>
</feature>
<dbReference type="PANTHER" id="PTHR10909:SF352">
    <property type="entry name" value="ACYL-COENZYME A OXIDASE-LIKE PROTEIN"/>
    <property type="match status" value="1"/>
</dbReference>
<keyword evidence="10" id="KW-0443">Lipid metabolism</keyword>
<evidence type="ECO:0000313" key="21">
    <source>
        <dbReference type="Proteomes" id="UP000515788"/>
    </source>
</evidence>
<dbReference type="InterPro" id="IPR029320">
    <property type="entry name" value="Acyl-CoA_ox_N"/>
</dbReference>
<dbReference type="Gene3D" id="2.40.110.10">
    <property type="entry name" value="Butyryl-CoA Dehydrogenase, subunit A, domain 2"/>
    <property type="match status" value="1"/>
</dbReference>
<dbReference type="InterPro" id="IPR037069">
    <property type="entry name" value="AcylCoA_DH/ox_N_sf"/>
</dbReference>
<evidence type="ECO:0000256" key="6">
    <source>
        <dbReference type="ARBA" id="ARBA00022630"/>
    </source>
</evidence>
<dbReference type="KEGG" id="tgb:HG536_0D05440"/>
<dbReference type="Proteomes" id="UP000515788">
    <property type="component" value="Chromosome 4"/>
</dbReference>
<dbReference type="InterPro" id="IPR046373">
    <property type="entry name" value="Acyl-CoA_Oxase/DH_mid-dom_sf"/>
</dbReference>
<dbReference type="SUPFAM" id="SSF56645">
    <property type="entry name" value="Acyl-CoA dehydrogenase NM domain-like"/>
    <property type="match status" value="1"/>
</dbReference>
<dbReference type="Pfam" id="PF22924">
    <property type="entry name" value="ACOX_C_alpha1"/>
    <property type="match status" value="1"/>
</dbReference>
<dbReference type="GO" id="GO:0005504">
    <property type="term" value="F:fatty acid binding"/>
    <property type="evidence" value="ECO:0007669"/>
    <property type="project" value="TreeGrafter"/>
</dbReference>
<dbReference type="GO" id="GO:0003997">
    <property type="term" value="F:acyl-CoA oxidase activity"/>
    <property type="evidence" value="ECO:0007669"/>
    <property type="project" value="UniProtKB-EC"/>
</dbReference>
<dbReference type="EMBL" id="CP059249">
    <property type="protein sequence ID" value="QLL33023.1"/>
    <property type="molecule type" value="Genomic_DNA"/>
</dbReference>
<dbReference type="GO" id="GO:0071949">
    <property type="term" value="F:FAD binding"/>
    <property type="evidence" value="ECO:0007669"/>
    <property type="project" value="InterPro"/>
</dbReference>
<dbReference type="Pfam" id="PF14749">
    <property type="entry name" value="Acyl-CoA_ox_N"/>
    <property type="match status" value="1"/>
</dbReference>
<dbReference type="InterPro" id="IPR002655">
    <property type="entry name" value="Acyl-CoA_oxidase_C"/>
</dbReference>
<evidence type="ECO:0000256" key="10">
    <source>
        <dbReference type="ARBA" id="ARBA00023098"/>
    </source>
</evidence>
<comment type="subcellular location">
    <subcellularLocation>
        <location evidence="3">Peroxisome</location>
    </subcellularLocation>
</comment>
<dbReference type="GeneID" id="59326190"/>
<dbReference type="InterPro" id="IPR012258">
    <property type="entry name" value="Acyl-CoA_oxidase"/>
</dbReference>
<feature type="domain" description="Acyl-coenzyme A oxidase N-terminal" evidence="18">
    <location>
        <begin position="30"/>
        <end position="172"/>
    </location>
</feature>
<dbReference type="GO" id="GO:0005777">
    <property type="term" value="C:peroxisome"/>
    <property type="evidence" value="ECO:0007669"/>
    <property type="project" value="UniProtKB-SubCell"/>
</dbReference>
<dbReference type="PANTHER" id="PTHR10909">
    <property type="entry name" value="ELECTRON TRANSPORT OXIDOREDUCTASE"/>
    <property type="match status" value="1"/>
</dbReference>
<dbReference type="Pfam" id="PF02770">
    <property type="entry name" value="Acyl-CoA_dh_M"/>
    <property type="match status" value="1"/>
</dbReference>
<dbReference type="Pfam" id="PF01756">
    <property type="entry name" value="ACOX"/>
    <property type="match status" value="1"/>
</dbReference>
<dbReference type="PIRSF" id="PIRSF000168">
    <property type="entry name" value="Acyl-CoA_oxidase"/>
    <property type="match status" value="1"/>
</dbReference>
<evidence type="ECO:0000313" key="20">
    <source>
        <dbReference type="EMBL" id="QLL33023.1"/>
    </source>
</evidence>
<sequence>MTRSSTIRGDSPVLNPQKLIQEERSKSKINIDQINTFLESSPERRELTHRLIDEVVNDPILKTETSYYDQTKSEERENTARKIARLSLYMEHDIKEVRKRFRETDLIKELQTDEDNKVAPLSNRDLSIFDKRLSLVANIDPQLGTRVGVHLGLFGNCIKGNGTDEQIRYWLQERGALFIKGIYGCFAMTELGHGSNVAQLQTRAVYNPDGDTFTIDTPDLTATKWWIGGAAHSATHATVYARLIVNNKDYGVKTFVVPLRDPATFQLLPGISIGDIGTKMGRDGIDNGWIQFRNVVIPREFMLSRFTKILRARDGCVTVSTEPQLDQISGYSALLNGRVNMVMDSFRFGSKFAVIATRYAVGRQQFAEKKGKPESQLIDYPLHQFRVLPQLAVAYLVSPAAFKLMDVYYATLEELYKASASANGSTDKNALKVVSQKLKNLFIDSASLKATNTWLVAQLIDELRQSCGGHGYSQYNAFGKGYNDWVVQCTWEGDNSVLSLTSAKSILKKFVDAGTRGKFDEKLDSDSFNYLDPSFLMSVLTGQESTDLDELSDYTRIWAVALVKIMNHVARQIEKTRKIDGVSSLLVMISKFHALHYMLKVYHDKLNSPDSHVTDSKSKESLWDIYKLFSLYFINKHSGEFQQFKIFTPDQISKVIQPQLSELLPKIRAECIALSDAFELPDAMLNAPIGYFDGDIYNNYFNEVVKNNPAEPDGAGKPRYHELLTTMLRRGYEFDERLGGAANAAILARLAK</sequence>
<dbReference type="OrthoDB" id="538336at2759"/>
<evidence type="ECO:0000256" key="15">
    <source>
        <dbReference type="PIRSR" id="PIRSR000168-2"/>
    </source>
</evidence>
<dbReference type="RefSeq" id="XP_037139697.1">
    <property type="nucleotide sequence ID" value="XM_037283801.1"/>
</dbReference>
<feature type="domain" description="Acyl-CoA oxidase/dehydrogenase middle" evidence="17">
    <location>
        <begin position="185"/>
        <end position="295"/>
    </location>
</feature>
<evidence type="ECO:0000256" key="2">
    <source>
        <dbReference type="ARBA" id="ARBA00001974"/>
    </source>
</evidence>
<feature type="active site" description="Proton acceptor" evidence="14">
    <location>
        <position position="492"/>
    </location>
</feature>
<dbReference type="GO" id="GO:0033540">
    <property type="term" value="P:fatty acid beta-oxidation using acyl-CoA oxidase"/>
    <property type="evidence" value="ECO:0007669"/>
    <property type="project" value="UniProtKB-UniPathway"/>
</dbReference>
<protein>
    <recommendedName>
        <fullName evidence="12 13">Acyl-coenzyme A oxidase</fullName>
    </recommendedName>
</protein>
<dbReference type="InterPro" id="IPR006091">
    <property type="entry name" value="Acyl-CoA_Oxase/DH_mid-dom"/>
</dbReference>
<dbReference type="FunFam" id="1.20.140.10:FF:000015">
    <property type="entry name" value="Acyl-coenzyme A oxidase"/>
    <property type="match status" value="1"/>
</dbReference>
<evidence type="ECO:0000259" key="18">
    <source>
        <dbReference type="Pfam" id="PF14749"/>
    </source>
</evidence>
<evidence type="ECO:0000259" key="16">
    <source>
        <dbReference type="Pfam" id="PF01756"/>
    </source>
</evidence>
<dbReference type="Gene3D" id="1.10.540.10">
    <property type="entry name" value="Acyl-CoA dehydrogenase/oxidase, N-terminal domain"/>
    <property type="match status" value="1"/>
</dbReference>
<dbReference type="GO" id="GO:0055088">
    <property type="term" value="P:lipid homeostasis"/>
    <property type="evidence" value="ECO:0007669"/>
    <property type="project" value="TreeGrafter"/>
</dbReference>
<evidence type="ECO:0000256" key="4">
    <source>
        <dbReference type="ARBA" id="ARBA00004846"/>
    </source>
</evidence>
<name>A0A7G3ZHN7_9SACH</name>
<dbReference type="AlphaFoldDB" id="A0A7G3ZHN7"/>
<dbReference type="InterPro" id="IPR036250">
    <property type="entry name" value="AcylCo_DH-like_C"/>
</dbReference>
<evidence type="ECO:0000259" key="17">
    <source>
        <dbReference type="Pfam" id="PF02770"/>
    </source>
</evidence>
<keyword evidence="21" id="KW-1185">Reference proteome</keyword>
<comment type="cofactor">
    <cofactor evidence="2">
        <name>FAD</name>
        <dbReference type="ChEBI" id="CHEBI:57692"/>
    </cofactor>
</comment>
<feature type="binding site" evidence="15">
    <location>
        <position position="189"/>
    </location>
    <ligand>
        <name>FAD</name>
        <dbReference type="ChEBI" id="CHEBI:57692"/>
    </ligand>
</feature>
<evidence type="ECO:0000256" key="13">
    <source>
        <dbReference type="PIRNR" id="PIRNR000168"/>
    </source>
</evidence>
<accession>A0A7G3ZHN7</accession>
<keyword evidence="7 13" id="KW-0274">FAD</keyword>
<dbReference type="UniPathway" id="UPA00661"/>
<keyword evidence="6 13" id="KW-0285">Flavoprotein</keyword>
<evidence type="ECO:0000256" key="9">
    <source>
        <dbReference type="ARBA" id="ARBA00023002"/>
    </source>
</evidence>
<dbReference type="FunFam" id="2.40.110.10:FF:000003">
    <property type="entry name" value="Acyl-coenzyme A oxidase"/>
    <property type="match status" value="1"/>
</dbReference>
<evidence type="ECO:0000256" key="5">
    <source>
        <dbReference type="ARBA" id="ARBA00006288"/>
    </source>
</evidence>
<keyword evidence="9" id="KW-0560">Oxidoreductase</keyword>
<dbReference type="Gene3D" id="1.20.140.10">
    <property type="entry name" value="Butyryl-CoA Dehydrogenase, subunit A, domain 3"/>
    <property type="match status" value="2"/>
</dbReference>
<dbReference type="SUPFAM" id="SSF47203">
    <property type="entry name" value="Acyl-CoA dehydrogenase C-terminal domain-like"/>
    <property type="match status" value="2"/>
</dbReference>
<feature type="domain" description="Acyl-CoA oxidase C-alpha1" evidence="19">
    <location>
        <begin position="331"/>
        <end position="506"/>
    </location>
</feature>
<evidence type="ECO:0000256" key="12">
    <source>
        <dbReference type="ARBA" id="ARBA00070477"/>
    </source>
</evidence>
<comment type="catalytic activity">
    <reaction evidence="1">
        <text>a 2,3-saturated acyl-CoA + O2 = a (2E)-enoyl-CoA + H2O2</text>
        <dbReference type="Rhea" id="RHEA:38959"/>
        <dbReference type="ChEBI" id="CHEBI:15379"/>
        <dbReference type="ChEBI" id="CHEBI:16240"/>
        <dbReference type="ChEBI" id="CHEBI:58856"/>
        <dbReference type="ChEBI" id="CHEBI:65111"/>
        <dbReference type="EC" id="1.3.3.6"/>
    </reaction>
</comment>
<evidence type="ECO:0000256" key="1">
    <source>
        <dbReference type="ARBA" id="ARBA00001201"/>
    </source>
</evidence>
<evidence type="ECO:0000256" key="8">
    <source>
        <dbReference type="ARBA" id="ARBA00022832"/>
    </source>
</evidence>
<comment type="similarity">
    <text evidence="5 13">Belongs to the acyl-CoA oxidase family.</text>
</comment>
<dbReference type="InterPro" id="IPR055060">
    <property type="entry name" value="ACOX_C_alpha1"/>
</dbReference>
<evidence type="ECO:0000256" key="3">
    <source>
        <dbReference type="ARBA" id="ARBA00004275"/>
    </source>
</evidence>
<keyword evidence="8" id="KW-0276">Fatty acid metabolism</keyword>
<gene>
    <name evidence="20" type="ORF">HG536_0D05440</name>
</gene>
<evidence type="ECO:0000256" key="14">
    <source>
        <dbReference type="PIRSR" id="PIRSR000168-1"/>
    </source>
</evidence>
<reference evidence="20 21" key="1">
    <citation type="submission" date="2020-06" db="EMBL/GenBank/DDBJ databases">
        <title>The yeast mating-type switching endonuclease HO is a domesticated member of an unorthodox homing genetic element family.</title>
        <authorList>
            <person name="Coughlan A.Y."/>
            <person name="Lombardi L."/>
            <person name="Braun-Galleani S."/>
            <person name="Martos A.R."/>
            <person name="Galeote V."/>
            <person name="Bigey F."/>
            <person name="Dequin S."/>
            <person name="Byrne K.P."/>
            <person name="Wolfe K.H."/>
        </authorList>
    </citation>
    <scope>NUCLEOTIDE SEQUENCE [LARGE SCALE GENOMIC DNA]</scope>
    <source>
        <strain evidence="20 21">CBS764</strain>
    </source>
</reference>
<proteinExistence type="inferred from homology"/>
<feature type="binding site" evidence="15">
    <location>
        <position position="228"/>
    </location>
    <ligand>
        <name>FAD</name>
        <dbReference type="ChEBI" id="CHEBI:57692"/>
    </ligand>
</feature>
<evidence type="ECO:0000259" key="19">
    <source>
        <dbReference type="Pfam" id="PF22924"/>
    </source>
</evidence>
<keyword evidence="11" id="KW-0576">Peroxisome</keyword>